<organism evidence="6 7">
    <name type="scientific">Amycolatopsis azurea DSM 43854</name>
    <dbReference type="NCBI Taxonomy" id="1238180"/>
    <lineage>
        <taxon>Bacteria</taxon>
        <taxon>Bacillati</taxon>
        <taxon>Actinomycetota</taxon>
        <taxon>Actinomycetes</taxon>
        <taxon>Pseudonocardiales</taxon>
        <taxon>Pseudonocardiaceae</taxon>
        <taxon>Amycolatopsis</taxon>
    </lineage>
</organism>
<evidence type="ECO:0000256" key="2">
    <source>
        <dbReference type="ARBA" id="ARBA00022777"/>
    </source>
</evidence>
<dbReference type="GO" id="GO:0016020">
    <property type="term" value="C:membrane"/>
    <property type="evidence" value="ECO:0007669"/>
    <property type="project" value="InterPro"/>
</dbReference>
<name>M2Q9M3_9PSEU</name>
<accession>M2Q9M3</accession>
<evidence type="ECO:0000313" key="6">
    <source>
        <dbReference type="EMBL" id="EMD28660.1"/>
    </source>
</evidence>
<dbReference type="Proteomes" id="UP000014137">
    <property type="component" value="Unassembled WGS sequence"/>
</dbReference>
<dbReference type="Gene3D" id="1.20.5.1930">
    <property type="match status" value="1"/>
</dbReference>
<feature type="domain" description="Signal transduction histidine kinase subgroup 3 dimerisation and phosphoacceptor" evidence="5">
    <location>
        <begin position="193"/>
        <end position="257"/>
    </location>
</feature>
<dbReference type="GO" id="GO:0046983">
    <property type="term" value="F:protein dimerization activity"/>
    <property type="evidence" value="ECO:0007669"/>
    <property type="project" value="InterPro"/>
</dbReference>
<evidence type="ECO:0000256" key="1">
    <source>
        <dbReference type="ARBA" id="ARBA00022679"/>
    </source>
</evidence>
<keyword evidence="3" id="KW-0902">Two-component regulatory system</keyword>
<keyword evidence="4" id="KW-0472">Membrane</keyword>
<dbReference type="EMBL" id="ANMG01000010">
    <property type="protein sequence ID" value="EMD28660.1"/>
    <property type="molecule type" value="Genomic_DNA"/>
</dbReference>
<reference evidence="6 7" key="1">
    <citation type="submission" date="2012-10" db="EMBL/GenBank/DDBJ databases">
        <title>Genome assembly of Amycolatopsis azurea DSM 43854.</title>
        <authorList>
            <person name="Khatri I."/>
            <person name="Kaur I."/>
            <person name="Subramanian S."/>
            <person name="Mayilraj S."/>
        </authorList>
    </citation>
    <scope>NUCLEOTIDE SEQUENCE [LARGE SCALE GENOMIC DNA]</scope>
    <source>
        <strain evidence="6 7">DSM 43854</strain>
    </source>
</reference>
<dbReference type="AlphaFoldDB" id="M2Q9M3"/>
<dbReference type="SUPFAM" id="SSF55874">
    <property type="entry name" value="ATPase domain of HSP90 chaperone/DNA topoisomerase II/histidine kinase"/>
    <property type="match status" value="1"/>
</dbReference>
<feature type="transmembrane region" description="Helical" evidence="4">
    <location>
        <begin position="54"/>
        <end position="73"/>
    </location>
</feature>
<evidence type="ECO:0000259" key="5">
    <source>
        <dbReference type="Pfam" id="PF07730"/>
    </source>
</evidence>
<comment type="caution">
    <text evidence="6">The sequence shown here is derived from an EMBL/GenBank/DDBJ whole genome shotgun (WGS) entry which is preliminary data.</text>
</comment>
<evidence type="ECO:0000256" key="3">
    <source>
        <dbReference type="ARBA" id="ARBA00023012"/>
    </source>
</evidence>
<dbReference type="Gene3D" id="3.30.565.10">
    <property type="entry name" value="Histidine kinase-like ATPase, C-terminal domain"/>
    <property type="match status" value="1"/>
</dbReference>
<feature type="transmembrane region" description="Helical" evidence="4">
    <location>
        <begin position="147"/>
        <end position="170"/>
    </location>
</feature>
<dbReference type="InterPro" id="IPR050482">
    <property type="entry name" value="Sensor_HK_TwoCompSys"/>
</dbReference>
<protein>
    <submittedName>
        <fullName evidence="6">Sensor histidine kinase</fullName>
    </submittedName>
</protein>
<dbReference type="PANTHER" id="PTHR24421:SF63">
    <property type="entry name" value="SENSOR HISTIDINE KINASE DESK"/>
    <property type="match status" value="1"/>
</dbReference>
<keyword evidence="2 6" id="KW-0418">Kinase</keyword>
<dbReference type="PATRIC" id="fig|1238180.3.peg.1642"/>
<proteinExistence type="predicted"/>
<dbReference type="PANTHER" id="PTHR24421">
    <property type="entry name" value="NITRATE/NITRITE SENSOR PROTEIN NARX-RELATED"/>
    <property type="match status" value="1"/>
</dbReference>
<sequence length="397" mass="42446">MRRRRGALPHWRRTSPTRSTTLARTAAAAAMATLVVTVPTLWPLVEKGSPGDAIQVGLLLVVATALLCLGVTFRTRAVRDHPGAALAMLTFEAAVTLLPHLWLGVLWQGADLILGWLVLILLRPPWSWLVFLAVVCRAVLGWVSPSWAGGLLAGVLMLLSGLLLQCLLRIGDLADKLARARGYLATLAAADARADMSRDLHDSLGQSLVSIALRAQLADRMAPKDIAATRHQLLEIHRTAEEVLADMRAVAHGSRKPTFTEELSGAVGLLEAIGVRCELRDEHAPPPGTEAVLGWVLREAVTNIVRHSDPTSCVITTCEQDGTFTLRVVNNGVIAKSPATRGQGLDGLSTRVHEYGGSLGTELEDGRFTLTVTVPGTGCRRTGLPTGPVCELEDALS</sequence>
<dbReference type="Pfam" id="PF07730">
    <property type="entry name" value="HisKA_3"/>
    <property type="match status" value="1"/>
</dbReference>
<dbReference type="CDD" id="cd16917">
    <property type="entry name" value="HATPase_UhpB-NarQ-NarX-like"/>
    <property type="match status" value="1"/>
</dbReference>
<keyword evidence="4" id="KW-0812">Transmembrane</keyword>
<dbReference type="InterPro" id="IPR036890">
    <property type="entry name" value="HATPase_C_sf"/>
</dbReference>
<feature type="transmembrane region" description="Helical" evidence="4">
    <location>
        <begin position="113"/>
        <end position="135"/>
    </location>
</feature>
<feature type="transmembrane region" description="Helical" evidence="4">
    <location>
        <begin position="85"/>
        <end position="107"/>
    </location>
</feature>
<keyword evidence="1" id="KW-0808">Transferase</keyword>
<feature type="transmembrane region" description="Helical" evidence="4">
    <location>
        <begin position="21"/>
        <end position="42"/>
    </location>
</feature>
<evidence type="ECO:0000313" key="7">
    <source>
        <dbReference type="Proteomes" id="UP000014137"/>
    </source>
</evidence>
<gene>
    <name evidence="6" type="ORF">C791_0284</name>
</gene>
<dbReference type="GO" id="GO:0000155">
    <property type="term" value="F:phosphorelay sensor kinase activity"/>
    <property type="evidence" value="ECO:0007669"/>
    <property type="project" value="InterPro"/>
</dbReference>
<dbReference type="InterPro" id="IPR011712">
    <property type="entry name" value="Sig_transdc_His_kin_sub3_dim/P"/>
</dbReference>
<keyword evidence="4" id="KW-1133">Transmembrane helix</keyword>
<evidence type="ECO:0000256" key="4">
    <source>
        <dbReference type="SAM" id="Phobius"/>
    </source>
</evidence>